<keyword evidence="2" id="KW-0812">Transmembrane</keyword>
<feature type="transmembrane region" description="Helical" evidence="2">
    <location>
        <begin position="65"/>
        <end position="84"/>
    </location>
</feature>
<gene>
    <name evidence="3" type="ORF">DDR33_21625</name>
</gene>
<keyword evidence="2" id="KW-1133">Transmembrane helix</keyword>
<feature type="transmembrane region" description="Helical" evidence="2">
    <location>
        <begin position="12"/>
        <end position="33"/>
    </location>
</feature>
<sequence>MELTLTTPALLFPAISLLLLAYTNRFLALASLIRNLKNQYSENKNPNLLGQISNIRKRIIQVRNMQACGIMGFLICVLSMWLLYSNQQKIAEYAFGFSLLLLMISLLISFRETQISVKALEIELSDLEESIREDKKR</sequence>
<keyword evidence="4" id="KW-1185">Reference proteome</keyword>
<keyword evidence="1" id="KW-0175">Coiled coil</keyword>
<evidence type="ECO:0000313" key="3">
    <source>
        <dbReference type="EMBL" id="PWG78565.1"/>
    </source>
</evidence>
<dbReference type="Proteomes" id="UP000245647">
    <property type="component" value="Unassembled WGS sequence"/>
</dbReference>
<dbReference type="Pfam" id="PF11026">
    <property type="entry name" value="DUF2721"/>
    <property type="match status" value="1"/>
</dbReference>
<comment type="caution">
    <text evidence="3">The sequence shown here is derived from an EMBL/GenBank/DDBJ whole genome shotgun (WGS) entry which is preliminary data.</text>
</comment>
<evidence type="ECO:0000313" key="4">
    <source>
        <dbReference type="Proteomes" id="UP000245647"/>
    </source>
</evidence>
<evidence type="ECO:0000256" key="2">
    <source>
        <dbReference type="SAM" id="Phobius"/>
    </source>
</evidence>
<dbReference type="OrthoDB" id="9813525at2"/>
<dbReference type="InterPro" id="IPR021279">
    <property type="entry name" value="DUF2721"/>
</dbReference>
<proteinExistence type="predicted"/>
<dbReference type="AlphaFoldDB" id="A0A2U2PB31"/>
<dbReference type="EMBL" id="QEAS01000023">
    <property type="protein sequence ID" value="PWG78565.1"/>
    <property type="molecule type" value="Genomic_DNA"/>
</dbReference>
<protein>
    <submittedName>
        <fullName evidence="3">DUF2721 domain-containing protein</fullName>
    </submittedName>
</protein>
<accession>A0A2U2PB31</accession>
<evidence type="ECO:0000256" key="1">
    <source>
        <dbReference type="SAM" id="Coils"/>
    </source>
</evidence>
<keyword evidence="2" id="KW-0472">Membrane</keyword>
<feature type="coiled-coil region" evidence="1">
    <location>
        <begin position="110"/>
        <end position="137"/>
    </location>
</feature>
<name>A0A2U2PB31_9SPHI</name>
<feature type="transmembrane region" description="Helical" evidence="2">
    <location>
        <begin position="90"/>
        <end position="110"/>
    </location>
</feature>
<dbReference type="RefSeq" id="WP_109417891.1">
    <property type="nucleotide sequence ID" value="NZ_QEAS01000023.1"/>
</dbReference>
<reference evidence="3 4" key="1">
    <citation type="submission" date="2018-04" db="EMBL/GenBank/DDBJ databases">
        <title>Pedobacter chongqingensis sp. nov., isolated from a rottenly hemp rope.</title>
        <authorList>
            <person name="Cai Y."/>
        </authorList>
    </citation>
    <scope>NUCLEOTIDE SEQUENCE [LARGE SCALE GENOMIC DNA]</scope>
    <source>
        <strain evidence="3 4">FJ4-8</strain>
    </source>
</reference>
<organism evidence="3 4">
    <name type="scientific">Pararcticibacter amylolyticus</name>
    <dbReference type="NCBI Taxonomy" id="2173175"/>
    <lineage>
        <taxon>Bacteria</taxon>
        <taxon>Pseudomonadati</taxon>
        <taxon>Bacteroidota</taxon>
        <taxon>Sphingobacteriia</taxon>
        <taxon>Sphingobacteriales</taxon>
        <taxon>Sphingobacteriaceae</taxon>
        <taxon>Pararcticibacter</taxon>
    </lineage>
</organism>